<dbReference type="Gramene" id="ORUFI04G01170.1">
    <property type="protein sequence ID" value="ORUFI04G01170.1"/>
    <property type="gene ID" value="ORUFI04G01170"/>
</dbReference>
<dbReference type="EnsemblPlants" id="ORUFI04G01170.1">
    <property type="protein sequence ID" value="ORUFI04G01170.1"/>
    <property type="gene ID" value="ORUFI04G01170"/>
</dbReference>
<evidence type="ECO:0000313" key="2">
    <source>
        <dbReference type="Proteomes" id="UP000008022"/>
    </source>
</evidence>
<organism evidence="1 2">
    <name type="scientific">Oryza rufipogon</name>
    <name type="common">Brownbeard rice</name>
    <name type="synonym">Asian wild rice</name>
    <dbReference type="NCBI Taxonomy" id="4529"/>
    <lineage>
        <taxon>Eukaryota</taxon>
        <taxon>Viridiplantae</taxon>
        <taxon>Streptophyta</taxon>
        <taxon>Embryophyta</taxon>
        <taxon>Tracheophyta</taxon>
        <taxon>Spermatophyta</taxon>
        <taxon>Magnoliopsida</taxon>
        <taxon>Liliopsida</taxon>
        <taxon>Poales</taxon>
        <taxon>Poaceae</taxon>
        <taxon>BOP clade</taxon>
        <taxon>Oryzoideae</taxon>
        <taxon>Oryzeae</taxon>
        <taxon>Oryzinae</taxon>
        <taxon>Oryza</taxon>
    </lineage>
</organism>
<evidence type="ECO:0000313" key="1">
    <source>
        <dbReference type="EnsemblPlants" id="ORUFI04G01170.1"/>
    </source>
</evidence>
<dbReference type="AlphaFoldDB" id="A0A0E0P4P7"/>
<accession>A0A0E0P4P7</accession>
<reference evidence="2" key="1">
    <citation type="submission" date="2013-06" db="EMBL/GenBank/DDBJ databases">
        <authorList>
            <person name="Zhao Q."/>
        </authorList>
    </citation>
    <scope>NUCLEOTIDE SEQUENCE</scope>
    <source>
        <strain evidence="2">cv. W1943</strain>
    </source>
</reference>
<reference evidence="1" key="2">
    <citation type="submission" date="2015-06" db="UniProtKB">
        <authorList>
            <consortium name="EnsemblPlants"/>
        </authorList>
    </citation>
    <scope>IDENTIFICATION</scope>
</reference>
<dbReference type="HOGENOM" id="CLU_2268199_0_0_1"/>
<name>A0A0E0P4P7_ORYRU</name>
<proteinExistence type="predicted"/>
<sequence length="103" mass="11447">MPMDIPGYTEDPGQACHEGTKFQSIDKISIFVLPLTECFDRVMTASSKAFNWTAAEQPLPDQQILYMATRARGAPPRTVPVARPRMLALWTMLPPAVEAITQN</sequence>
<keyword evidence="2" id="KW-1185">Reference proteome</keyword>
<dbReference type="Proteomes" id="UP000008022">
    <property type="component" value="Unassembled WGS sequence"/>
</dbReference>
<protein>
    <submittedName>
        <fullName evidence="1">Uncharacterized protein</fullName>
    </submittedName>
</protein>